<sequence>MVQLHKGMSGMSQGQAVSRRRLGSELKRLRDEAGLTLEQAASALECSASKISRLETGKGLPKQRDVRDLARLYGKEAERSLERLLRLAKEGARAGWWQEYTHLLASDPFVFDGADRYAALEAGATSIRTFDHSALPGLLQTEAYARAILDIMLPAHSPEEIAKLVEFRMRRQSVLTRAELPLRVDAIVDESVLLRMRALEAQVRAEQVDQLIQRMRLPNVDLLVLPLSAGFVRAALGNFVVLEFEESQDQDAIFVENHAGNSYLEGDFGVEKFKSIYDEARERTLGPVESVDYIRDVIGG</sequence>
<dbReference type="GO" id="GO:0003677">
    <property type="term" value="F:DNA binding"/>
    <property type="evidence" value="ECO:0007669"/>
    <property type="project" value="InterPro"/>
</dbReference>
<dbReference type="InterPro" id="IPR010982">
    <property type="entry name" value="Lambda_DNA-bd_dom_sf"/>
</dbReference>
<evidence type="ECO:0000313" key="2">
    <source>
        <dbReference type="EMBL" id="SDG51300.1"/>
    </source>
</evidence>
<dbReference type="Pfam" id="PF13560">
    <property type="entry name" value="HTH_31"/>
    <property type="match status" value="1"/>
</dbReference>
<name>A0A1G7UX36_PSEOR</name>
<dbReference type="AlphaFoldDB" id="A0A1G7UX36"/>
<keyword evidence="3" id="KW-1185">Reference proteome</keyword>
<protein>
    <submittedName>
        <fullName evidence="2">Helix-turn-helix domain-containing protein</fullName>
    </submittedName>
</protein>
<reference evidence="2 3" key="1">
    <citation type="submission" date="2016-10" db="EMBL/GenBank/DDBJ databases">
        <authorList>
            <person name="de Groot N.N."/>
        </authorList>
    </citation>
    <scope>NUCLEOTIDE SEQUENCE [LARGE SCALE GENOMIC DNA]</scope>
    <source>
        <strain evidence="2 3">CGMCC 4.3143</strain>
    </source>
</reference>
<dbReference type="STRING" id="366584.SAMN05216377_112161"/>
<dbReference type="Proteomes" id="UP000198967">
    <property type="component" value="Unassembled WGS sequence"/>
</dbReference>
<dbReference type="InterPro" id="IPR001387">
    <property type="entry name" value="Cro/C1-type_HTH"/>
</dbReference>
<dbReference type="SMART" id="SM00530">
    <property type="entry name" value="HTH_XRE"/>
    <property type="match status" value="1"/>
</dbReference>
<dbReference type="InterPro" id="IPR043917">
    <property type="entry name" value="DUF5753"/>
</dbReference>
<dbReference type="CDD" id="cd00093">
    <property type="entry name" value="HTH_XRE"/>
    <property type="match status" value="1"/>
</dbReference>
<proteinExistence type="predicted"/>
<feature type="domain" description="HTH cro/C1-type" evidence="1">
    <location>
        <begin position="26"/>
        <end position="80"/>
    </location>
</feature>
<gene>
    <name evidence="2" type="ORF">SAMN05216377_112161</name>
</gene>
<organism evidence="2 3">
    <name type="scientific">Pseudonocardia oroxyli</name>
    <dbReference type="NCBI Taxonomy" id="366584"/>
    <lineage>
        <taxon>Bacteria</taxon>
        <taxon>Bacillati</taxon>
        <taxon>Actinomycetota</taxon>
        <taxon>Actinomycetes</taxon>
        <taxon>Pseudonocardiales</taxon>
        <taxon>Pseudonocardiaceae</taxon>
        <taxon>Pseudonocardia</taxon>
    </lineage>
</organism>
<evidence type="ECO:0000313" key="3">
    <source>
        <dbReference type="Proteomes" id="UP000198967"/>
    </source>
</evidence>
<dbReference type="PROSITE" id="PS50943">
    <property type="entry name" value="HTH_CROC1"/>
    <property type="match status" value="1"/>
</dbReference>
<dbReference type="EMBL" id="FNBE01000012">
    <property type="protein sequence ID" value="SDG51300.1"/>
    <property type="molecule type" value="Genomic_DNA"/>
</dbReference>
<dbReference type="SUPFAM" id="SSF47413">
    <property type="entry name" value="lambda repressor-like DNA-binding domains"/>
    <property type="match status" value="1"/>
</dbReference>
<dbReference type="Pfam" id="PF19054">
    <property type="entry name" value="DUF5753"/>
    <property type="match status" value="1"/>
</dbReference>
<dbReference type="Gene3D" id="1.10.260.40">
    <property type="entry name" value="lambda repressor-like DNA-binding domains"/>
    <property type="match status" value="1"/>
</dbReference>
<accession>A0A1G7UX36</accession>
<evidence type="ECO:0000259" key="1">
    <source>
        <dbReference type="PROSITE" id="PS50943"/>
    </source>
</evidence>
<dbReference type="OrthoDB" id="4285266at2"/>